<accession>A0A8D0CIM4</accession>
<dbReference type="SUPFAM" id="SSF58113">
    <property type="entry name" value="Apolipoprotein A-I"/>
    <property type="match status" value="1"/>
</dbReference>
<sequence>MKNILNYMLISFQTEQEFSQKIEKKMSTRKGPQWGFFHHTANQAADKTGPTNNVNVIHSTAVSIEDSRQHTQESEEEHKRNLEAERLHVRLRQELAELWEKLHPYTDTRACLGTLIHQLQETLGSSAQELCNRLHQYVQEPEPSKGLTLSPEAMQWINQTMENAKQEMFLHLEEFQEQILRVLGSNQGGRSSQLGQEVKSFGEMLHNKLHEPLGKDGSISSSVGQFCHSIKAHIQELSTRLERHRESVEQNQGPSLQPSSDSPSLGEEFSTKLNILLQDILQNLH</sequence>
<dbReference type="GeneTree" id="ENSGT00990000209478"/>
<feature type="compositionally biased region" description="Low complexity" evidence="1">
    <location>
        <begin position="252"/>
        <end position="266"/>
    </location>
</feature>
<dbReference type="AlphaFoldDB" id="A0A8D0CIM4"/>
<proteinExistence type="predicted"/>
<dbReference type="Gene3D" id="1.20.120.20">
    <property type="entry name" value="Apolipoprotein"/>
    <property type="match status" value="1"/>
</dbReference>
<reference evidence="2" key="3">
    <citation type="submission" date="2025-09" db="UniProtKB">
        <authorList>
            <consortium name="Ensembl"/>
        </authorList>
    </citation>
    <scope>IDENTIFICATION</scope>
</reference>
<reference evidence="2" key="2">
    <citation type="submission" date="2025-08" db="UniProtKB">
        <authorList>
            <consortium name="Ensembl"/>
        </authorList>
    </citation>
    <scope>IDENTIFICATION</scope>
</reference>
<reference evidence="2 3" key="1">
    <citation type="submission" date="2019-04" db="EMBL/GenBank/DDBJ databases">
        <authorList>
            <consortium name="Wellcome Sanger Institute Data Sharing"/>
        </authorList>
    </citation>
    <scope>NUCLEOTIDE SEQUENCE [LARGE SCALE GENOMIC DNA]</scope>
</reference>
<keyword evidence="3" id="KW-1185">Reference proteome</keyword>
<dbReference type="Proteomes" id="UP000694397">
    <property type="component" value="Chromosome 10"/>
</dbReference>
<feature type="region of interest" description="Disordered" evidence="1">
    <location>
        <begin position="239"/>
        <end position="267"/>
    </location>
</feature>
<feature type="compositionally biased region" description="Basic and acidic residues" evidence="1">
    <location>
        <begin position="239"/>
        <end position="248"/>
    </location>
</feature>
<organism evidence="2 3">
    <name type="scientific">Scleropages formosus</name>
    <name type="common">Asian bonytongue</name>
    <name type="synonym">Osteoglossum formosum</name>
    <dbReference type="NCBI Taxonomy" id="113540"/>
    <lineage>
        <taxon>Eukaryota</taxon>
        <taxon>Metazoa</taxon>
        <taxon>Chordata</taxon>
        <taxon>Craniata</taxon>
        <taxon>Vertebrata</taxon>
        <taxon>Euteleostomi</taxon>
        <taxon>Actinopterygii</taxon>
        <taxon>Neopterygii</taxon>
        <taxon>Teleostei</taxon>
        <taxon>Osteoglossocephala</taxon>
        <taxon>Osteoglossomorpha</taxon>
        <taxon>Osteoglossiformes</taxon>
        <taxon>Osteoglossidae</taxon>
        <taxon>Scleropages</taxon>
    </lineage>
</organism>
<evidence type="ECO:0000313" key="3">
    <source>
        <dbReference type="Proteomes" id="UP000694397"/>
    </source>
</evidence>
<dbReference type="OrthoDB" id="8942424at2759"/>
<dbReference type="Ensembl" id="ENSSFOT00015070534.1">
    <property type="protein sequence ID" value="ENSSFOP00015072513.1"/>
    <property type="gene ID" value="ENSSFOG00015028850.1"/>
</dbReference>
<protein>
    <submittedName>
        <fullName evidence="2">Uncharacterized protein</fullName>
    </submittedName>
</protein>
<evidence type="ECO:0000256" key="1">
    <source>
        <dbReference type="SAM" id="MobiDB-lite"/>
    </source>
</evidence>
<evidence type="ECO:0000313" key="2">
    <source>
        <dbReference type="Ensembl" id="ENSSFOP00015072513.1"/>
    </source>
</evidence>
<name>A0A8D0CIM4_SCLFO</name>